<organism evidence="4 5">
    <name type="scientific">Gordonia alkaliphila</name>
    <dbReference type="NCBI Taxonomy" id="1053547"/>
    <lineage>
        <taxon>Bacteria</taxon>
        <taxon>Bacillati</taxon>
        <taxon>Actinomycetota</taxon>
        <taxon>Actinomycetes</taxon>
        <taxon>Mycobacteriales</taxon>
        <taxon>Gordoniaceae</taxon>
        <taxon>Gordonia</taxon>
    </lineage>
</organism>
<proteinExistence type="inferred from homology"/>
<protein>
    <submittedName>
        <fullName evidence="4">Threonine/serine exporter family protein</fullName>
    </submittedName>
</protein>
<feature type="transmembrane region" description="Helical" evidence="2">
    <location>
        <begin position="269"/>
        <end position="288"/>
    </location>
</feature>
<keyword evidence="2" id="KW-1133">Transmembrane helix</keyword>
<feature type="transmembrane region" description="Helical" evidence="2">
    <location>
        <begin position="201"/>
        <end position="221"/>
    </location>
</feature>
<dbReference type="Pfam" id="PF06738">
    <property type="entry name" value="ThrE"/>
    <property type="match status" value="1"/>
</dbReference>
<keyword evidence="5" id="KW-1185">Reference proteome</keyword>
<sequence length="432" mass="45768">MAGDSAGRTTVEPDELLTLVAHVSEALNRSSYPVPLTNAVIHDICRAYHGAIETEVFATYIIAIDKKTGQVTAANTGAMYRFDQIADTEALVDRLRVGDVPIPEALAGLAAIADSPAPVNFWLRLLGYLMMALGFAFCFQMSFAASLAAVTVSLPIAAISMWSSIKGTLAALMPVLLTFLAALAITLWAVHGGLEDSARLAVIPVVTLIPGAALATSLIELTSGDMIAGATRLISALVVLASMAFGLALAIDIVGISSSQLQDLPTDKAPAWVLLLAAPTFGIGSFLYFSTPKRLWGWAIAFIIATFWLNRLLELWMLPAFAGGLALGVALLTAWAINAHTRSRPSSLVMFMPTFWLMVPGSMGFVAVSGAITSDRALGDLGTNAALSLLSMAICMMIAAVLAPLVTRRPHALDRSVLLTAARTHLRHRDRD</sequence>
<reference evidence="5" key="1">
    <citation type="journal article" date="2019" name="Int. J. Syst. Evol. Microbiol.">
        <title>The Global Catalogue of Microorganisms (GCM) 10K type strain sequencing project: providing services to taxonomists for standard genome sequencing and annotation.</title>
        <authorList>
            <consortium name="The Broad Institute Genomics Platform"/>
            <consortium name="The Broad Institute Genome Sequencing Center for Infectious Disease"/>
            <person name="Wu L."/>
            <person name="Ma J."/>
        </authorList>
    </citation>
    <scope>NUCLEOTIDE SEQUENCE [LARGE SCALE GENOMIC DNA]</scope>
    <source>
        <strain evidence="5">JCM 18077</strain>
    </source>
</reference>
<name>A0ABP8ZFL0_9ACTN</name>
<feature type="transmembrane region" description="Helical" evidence="2">
    <location>
        <begin position="385"/>
        <end position="406"/>
    </location>
</feature>
<dbReference type="EMBL" id="BAABIE010000015">
    <property type="protein sequence ID" value="GAA4755554.1"/>
    <property type="molecule type" value="Genomic_DNA"/>
</dbReference>
<dbReference type="RefSeq" id="WP_345314054.1">
    <property type="nucleotide sequence ID" value="NZ_BAABIE010000015.1"/>
</dbReference>
<evidence type="ECO:0000256" key="2">
    <source>
        <dbReference type="SAM" id="Phobius"/>
    </source>
</evidence>
<keyword evidence="2" id="KW-0472">Membrane</keyword>
<comment type="similarity">
    <text evidence="1">Belongs to the ThrE exporter (TC 2.A.79) family.</text>
</comment>
<evidence type="ECO:0000256" key="1">
    <source>
        <dbReference type="ARBA" id="ARBA00034125"/>
    </source>
</evidence>
<feature type="transmembrane region" description="Helical" evidence="2">
    <location>
        <begin position="169"/>
        <end position="189"/>
    </location>
</feature>
<dbReference type="PANTHER" id="PTHR31082">
    <property type="entry name" value="PHEROMONE-REGULATED MEMBRANE PROTEIN 10"/>
    <property type="match status" value="1"/>
</dbReference>
<feature type="transmembrane region" description="Helical" evidence="2">
    <location>
        <begin position="349"/>
        <end position="373"/>
    </location>
</feature>
<dbReference type="InterPro" id="IPR010619">
    <property type="entry name" value="ThrE-like_N"/>
</dbReference>
<accession>A0ABP8ZFL0</accession>
<gene>
    <name evidence="4" type="ORF">GCM10023217_29070</name>
</gene>
<comment type="caution">
    <text evidence="4">The sequence shown here is derived from an EMBL/GenBank/DDBJ whole genome shotgun (WGS) entry which is preliminary data.</text>
</comment>
<feature type="transmembrane region" description="Helical" evidence="2">
    <location>
        <begin position="233"/>
        <end position="257"/>
    </location>
</feature>
<dbReference type="PANTHER" id="PTHR31082:SF4">
    <property type="entry name" value="PHEROMONE-REGULATED MEMBRANE PROTEIN 10"/>
    <property type="match status" value="1"/>
</dbReference>
<feature type="domain" description="Threonine/serine exporter-like N-terminal" evidence="3">
    <location>
        <begin position="20"/>
        <end position="253"/>
    </location>
</feature>
<evidence type="ECO:0000313" key="4">
    <source>
        <dbReference type="EMBL" id="GAA4755554.1"/>
    </source>
</evidence>
<dbReference type="Proteomes" id="UP001500822">
    <property type="component" value="Unassembled WGS sequence"/>
</dbReference>
<keyword evidence="2" id="KW-0812">Transmembrane</keyword>
<feature type="transmembrane region" description="Helical" evidence="2">
    <location>
        <begin position="125"/>
        <end position="157"/>
    </location>
</feature>
<feature type="transmembrane region" description="Helical" evidence="2">
    <location>
        <begin position="295"/>
        <end position="310"/>
    </location>
</feature>
<evidence type="ECO:0000313" key="5">
    <source>
        <dbReference type="Proteomes" id="UP001500822"/>
    </source>
</evidence>
<dbReference type="InterPro" id="IPR051361">
    <property type="entry name" value="ThrE/Ser_Exporter"/>
</dbReference>
<evidence type="ECO:0000259" key="3">
    <source>
        <dbReference type="Pfam" id="PF06738"/>
    </source>
</evidence>
<feature type="transmembrane region" description="Helical" evidence="2">
    <location>
        <begin position="316"/>
        <end position="337"/>
    </location>
</feature>